<sequence length="58" mass="6846">MMILPIYNFSRIPSILHVIVGAITRYSLAKLQCRNPHVRHYQKKGNYEDNMALRVHTH</sequence>
<organism evidence="1 2">
    <name type="scientific">Gymnopus androsaceus JB14</name>
    <dbReference type="NCBI Taxonomy" id="1447944"/>
    <lineage>
        <taxon>Eukaryota</taxon>
        <taxon>Fungi</taxon>
        <taxon>Dikarya</taxon>
        <taxon>Basidiomycota</taxon>
        <taxon>Agaricomycotina</taxon>
        <taxon>Agaricomycetes</taxon>
        <taxon>Agaricomycetidae</taxon>
        <taxon>Agaricales</taxon>
        <taxon>Marasmiineae</taxon>
        <taxon>Omphalotaceae</taxon>
        <taxon>Gymnopus</taxon>
    </lineage>
</organism>
<dbReference type="Proteomes" id="UP000799118">
    <property type="component" value="Unassembled WGS sequence"/>
</dbReference>
<evidence type="ECO:0000313" key="2">
    <source>
        <dbReference type="Proteomes" id="UP000799118"/>
    </source>
</evidence>
<reference evidence="1" key="1">
    <citation type="journal article" date="2019" name="Environ. Microbiol.">
        <title>Fungal ecological strategies reflected in gene transcription - a case study of two litter decomposers.</title>
        <authorList>
            <person name="Barbi F."/>
            <person name="Kohler A."/>
            <person name="Barry K."/>
            <person name="Baskaran P."/>
            <person name="Daum C."/>
            <person name="Fauchery L."/>
            <person name="Ihrmark K."/>
            <person name="Kuo A."/>
            <person name="LaButti K."/>
            <person name="Lipzen A."/>
            <person name="Morin E."/>
            <person name="Grigoriev I.V."/>
            <person name="Henrissat B."/>
            <person name="Lindahl B."/>
            <person name="Martin F."/>
        </authorList>
    </citation>
    <scope>NUCLEOTIDE SEQUENCE</scope>
    <source>
        <strain evidence="1">JB14</strain>
    </source>
</reference>
<dbReference type="AlphaFoldDB" id="A0A6A4GGG6"/>
<keyword evidence="2" id="KW-1185">Reference proteome</keyword>
<name>A0A6A4GGG6_9AGAR</name>
<protein>
    <submittedName>
        <fullName evidence="1">Uncharacterized protein</fullName>
    </submittedName>
</protein>
<proteinExistence type="predicted"/>
<accession>A0A6A4GGG6</accession>
<feature type="non-terminal residue" evidence="1">
    <location>
        <position position="58"/>
    </location>
</feature>
<evidence type="ECO:0000313" key="1">
    <source>
        <dbReference type="EMBL" id="KAE9384588.1"/>
    </source>
</evidence>
<gene>
    <name evidence="1" type="ORF">BT96DRAFT_929212</name>
</gene>
<dbReference type="EMBL" id="ML770115">
    <property type="protein sequence ID" value="KAE9384588.1"/>
    <property type="molecule type" value="Genomic_DNA"/>
</dbReference>